<dbReference type="STRING" id="360411.AC812_05440"/>
<dbReference type="SUPFAM" id="SSF53146">
    <property type="entry name" value="Nitrogenase accessory factor-like"/>
    <property type="match status" value="1"/>
</dbReference>
<dbReference type="PANTHER" id="PTHR33937">
    <property type="entry name" value="IRON-MOLYBDENUM PROTEIN-RELATED-RELATED"/>
    <property type="match status" value="1"/>
</dbReference>
<evidence type="ECO:0000259" key="2">
    <source>
        <dbReference type="Pfam" id="PF02579"/>
    </source>
</evidence>
<evidence type="ECO:0000313" key="3">
    <source>
        <dbReference type="EMBL" id="KPL76741.1"/>
    </source>
</evidence>
<dbReference type="AlphaFoldDB" id="A0A0P6X4S6"/>
<accession>A0A0P6X4S6</accession>
<dbReference type="EMBL" id="LGHJ01000011">
    <property type="protein sequence ID" value="KPL76741.1"/>
    <property type="molecule type" value="Genomic_DNA"/>
</dbReference>
<name>A0A0P6X4S6_9CHLR</name>
<dbReference type="RefSeq" id="WP_062158822.1">
    <property type="nucleotide sequence ID" value="NZ_DF967971.1"/>
</dbReference>
<proteinExistence type="predicted"/>
<comment type="caution">
    <text evidence="3">The sequence shown here is derived from an EMBL/GenBank/DDBJ whole genome shotgun (WGS) entry which is preliminary data.</text>
</comment>
<feature type="compositionally biased region" description="Basic and acidic residues" evidence="1">
    <location>
        <begin position="48"/>
        <end position="65"/>
    </location>
</feature>
<evidence type="ECO:0000256" key="1">
    <source>
        <dbReference type="SAM" id="MobiDB-lite"/>
    </source>
</evidence>
<sequence>MKIALVTDDGKMISRHFGRASQYLVLSLENGEVVSRELRPKLSHHQKDHHEAQTHHNHGESEDQHHQRHVSMVEAIADCEVLICGGMGRGAYESMLRLKIKPIVTELTDVDEAVKAFLNGELVDHTELLH</sequence>
<feature type="domain" description="Dinitrogenase iron-molybdenum cofactor biosynthesis" evidence="2">
    <location>
        <begin position="9"/>
        <end position="118"/>
    </location>
</feature>
<keyword evidence="4" id="KW-1185">Reference proteome</keyword>
<dbReference type="Gene3D" id="3.30.420.130">
    <property type="entry name" value="Dinitrogenase iron-molybdenum cofactor biosynthesis domain"/>
    <property type="match status" value="1"/>
</dbReference>
<dbReference type="InterPro" id="IPR003731">
    <property type="entry name" value="Di-Nase_FeMo-co_biosynth"/>
</dbReference>
<dbReference type="Pfam" id="PF02579">
    <property type="entry name" value="Nitro_FeMo-Co"/>
    <property type="match status" value="1"/>
</dbReference>
<protein>
    <recommendedName>
        <fullName evidence="2">Dinitrogenase iron-molybdenum cofactor biosynthesis domain-containing protein</fullName>
    </recommendedName>
</protein>
<dbReference type="PANTHER" id="PTHR33937:SF2">
    <property type="entry name" value="DINITROGENASE IRON-MOLYBDENUM COFACTOR BIOSYNTHESIS DOMAIN-CONTAINING PROTEIN"/>
    <property type="match status" value="1"/>
</dbReference>
<dbReference type="InterPro" id="IPR036105">
    <property type="entry name" value="DiNase_FeMo-co_biosyn_sf"/>
</dbReference>
<dbReference type="Proteomes" id="UP000050514">
    <property type="component" value="Unassembled WGS sequence"/>
</dbReference>
<feature type="region of interest" description="Disordered" evidence="1">
    <location>
        <begin position="41"/>
        <end position="68"/>
    </location>
</feature>
<dbReference type="CDD" id="cd00562">
    <property type="entry name" value="NifX_NifB"/>
    <property type="match status" value="1"/>
</dbReference>
<evidence type="ECO:0000313" key="4">
    <source>
        <dbReference type="Proteomes" id="UP000050514"/>
    </source>
</evidence>
<dbReference type="InterPro" id="IPR051840">
    <property type="entry name" value="NifX/NifY_domain"/>
</dbReference>
<organism evidence="3 4">
    <name type="scientific">Bellilinea caldifistulae</name>
    <dbReference type="NCBI Taxonomy" id="360411"/>
    <lineage>
        <taxon>Bacteria</taxon>
        <taxon>Bacillati</taxon>
        <taxon>Chloroflexota</taxon>
        <taxon>Anaerolineae</taxon>
        <taxon>Anaerolineales</taxon>
        <taxon>Anaerolineaceae</taxon>
        <taxon>Bellilinea</taxon>
    </lineage>
</organism>
<reference evidence="3 4" key="1">
    <citation type="submission" date="2015-07" db="EMBL/GenBank/DDBJ databases">
        <title>Draft genome of Bellilinea caldifistulae DSM 17877.</title>
        <authorList>
            <person name="Hemp J."/>
            <person name="Ward L.M."/>
            <person name="Pace L.A."/>
            <person name="Fischer W.W."/>
        </authorList>
    </citation>
    <scope>NUCLEOTIDE SEQUENCE [LARGE SCALE GENOMIC DNA]</scope>
    <source>
        <strain evidence="3 4">GOMI-1</strain>
    </source>
</reference>
<gene>
    <name evidence="3" type="ORF">AC812_05440</name>
</gene>